<protein>
    <submittedName>
        <fullName evidence="2">Uncharacterized protein</fullName>
    </submittedName>
</protein>
<evidence type="ECO:0000313" key="2">
    <source>
        <dbReference type="EMBL" id="CAD8123093.1"/>
    </source>
</evidence>
<organism evidence="2 3">
    <name type="scientific">Paramecium sonneborni</name>
    <dbReference type="NCBI Taxonomy" id="65129"/>
    <lineage>
        <taxon>Eukaryota</taxon>
        <taxon>Sar</taxon>
        <taxon>Alveolata</taxon>
        <taxon>Ciliophora</taxon>
        <taxon>Intramacronucleata</taxon>
        <taxon>Oligohymenophorea</taxon>
        <taxon>Peniculida</taxon>
        <taxon>Parameciidae</taxon>
        <taxon>Paramecium</taxon>
    </lineage>
</organism>
<keyword evidence="1" id="KW-0175">Coiled coil</keyword>
<reference evidence="2" key="1">
    <citation type="submission" date="2021-01" db="EMBL/GenBank/DDBJ databases">
        <authorList>
            <consortium name="Genoscope - CEA"/>
            <person name="William W."/>
        </authorList>
    </citation>
    <scope>NUCLEOTIDE SEQUENCE</scope>
</reference>
<dbReference type="Proteomes" id="UP000692954">
    <property type="component" value="Unassembled WGS sequence"/>
</dbReference>
<comment type="caution">
    <text evidence="2">The sequence shown here is derived from an EMBL/GenBank/DDBJ whole genome shotgun (WGS) entry which is preliminary data.</text>
</comment>
<evidence type="ECO:0000256" key="1">
    <source>
        <dbReference type="SAM" id="Coils"/>
    </source>
</evidence>
<keyword evidence="3" id="KW-1185">Reference proteome</keyword>
<dbReference type="AlphaFoldDB" id="A0A8S1R6S9"/>
<gene>
    <name evidence="2" type="ORF">PSON_ATCC_30995.1.T1420104</name>
</gene>
<sequence>MNEQKLREMMKIYTVSKQVNRKAEKNFIKFSSQYYKLHKNDMTPDLLSEVNSLRTQIKSNRVAFSNQNSPQVSPRLTANPLFNFKEERQKINSIYSEDRHQEIYNLYIEEINELKSQLNQANSMIKQQQNDYDKKILELNLKLESEKAKVKDLTLQIQDLKSNSLQKQTIPVVNNSFDQRRSTLNLEKEQSRELFKSEICRALEKYNNKQDLSKENK</sequence>
<name>A0A8S1R6S9_9CILI</name>
<feature type="coiled-coil region" evidence="1">
    <location>
        <begin position="104"/>
        <end position="163"/>
    </location>
</feature>
<dbReference type="EMBL" id="CAJJDN010000142">
    <property type="protein sequence ID" value="CAD8123093.1"/>
    <property type="molecule type" value="Genomic_DNA"/>
</dbReference>
<proteinExistence type="predicted"/>
<accession>A0A8S1R6S9</accession>
<evidence type="ECO:0000313" key="3">
    <source>
        <dbReference type="Proteomes" id="UP000692954"/>
    </source>
</evidence>
<dbReference type="OrthoDB" id="299709at2759"/>